<protein>
    <submittedName>
        <fullName evidence="7">Branched-chain amino acid transport system substrate-binding protein</fullName>
    </submittedName>
</protein>
<comment type="similarity">
    <text evidence="1">Belongs to the leucine-binding protein family.</text>
</comment>
<keyword evidence="2" id="KW-0813">Transport</keyword>
<dbReference type="InterPro" id="IPR028081">
    <property type="entry name" value="Leu-bd"/>
</dbReference>
<dbReference type="PANTHER" id="PTHR30483:SF6">
    <property type="entry name" value="PERIPLASMIC BINDING PROTEIN OF ABC TRANSPORTER FOR NATURAL AMINO ACIDS"/>
    <property type="match status" value="1"/>
</dbReference>
<evidence type="ECO:0000313" key="7">
    <source>
        <dbReference type="EMBL" id="MBP1851766.1"/>
    </source>
</evidence>
<evidence type="ECO:0000256" key="4">
    <source>
        <dbReference type="ARBA" id="ARBA00022970"/>
    </source>
</evidence>
<dbReference type="InterPro" id="IPR006311">
    <property type="entry name" value="TAT_signal"/>
</dbReference>
<dbReference type="Pfam" id="PF13458">
    <property type="entry name" value="Peripla_BP_6"/>
    <property type="match status" value="1"/>
</dbReference>
<organism evidence="7 8">
    <name type="scientific">Rhizobium halophytocola</name>
    <dbReference type="NCBI Taxonomy" id="735519"/>
    <lineage>
        <taxon>Bacteria</taxon>
        <taxon>Pseudomonadati</taxon>
        <taxon>Pseudomonadota</taxon>
        <taxon>Alphaproteobacteria</taxon>
        <taxon>Hyphomicrobiales</taxon>
        <taxon>Rhizobiaceae</taxon>
        <taxon>Rhizobium/Agrobacterium group</taxon>
        <taxon>Rhizobium</taxon>
    </lineage>
</organism>
<evidence type="ECO:0000256" key="1">
    <source>
        <dbReference type="ARBA" id="ARBA00010062"/>
    </source>
</evidence>
<dbReference type="InterPro" id="IPR000709">
    <property type="entry name" value="Leu_Ile_Val-bd"/>
</dbReference>
<name>A0ABS4E1F6_9HYPH</name>
<dbReference type="CDD" id="cd20013">
    <property type="entry name" value="PBP1_RPA0985_benzoate-like"/>
    <property type="match status" value="1"/>
</dbReference>
<feature type="signal peptide" evidence="5">
    <location>
        <begin position="1"/>
        <end position="29"/>
    </location>
</feature>
<comment type="caution">
    <text evidence="7">The sequence shown here is derived from an EMBL/GenBank/DDBJ whole genome shotgun (WGS) entry which is preliminary data.</text>
</comment>
<dbReference type="InterPro" id="IPR051010">
    <property type="entry name" value="BCAA_transport"/>
</dbReference>
<dbReference type="InterPro" id="IPR028082">
    <property type="entry name" value="Peripla_BP_I"/>
</dbReference>
<dbReference type="PRINTS" id="PR00337">
    <property type="entry name" value="LEUILEVALBP"/>
</dbReference>
<dbReference type="Proteomes" id="UP000759443">
    <property type="component" value="Unassembled WGS sequence"/>
</dbReference>
<feature type="chain" id="PRO_5046621506" evidence="5">
    <location>
        <begin position="30"/>
        <end position="395"/>
    </location>
</feature>
<sequence length="395" mass="42428">MITRRVLLASSLALAATTMLPFMAAPAMAEDTVKIGLVLPMTGPFASTGRQVEAGVKAYMALNGDMAGKQKIEIVLRDDGGVADQTRRIAQELVVNDGVKMLAGFGLTPLALSVAPVLSQAKVPAIITSATTSVITQKSDYFVRVSMAGPQSAVPVAKWAVENGLKKVVTLVTDYGPGHDIEKGFTDEFKKDGGEIAEAVRVPLQNPDFAPFLQRVRDTKPDAVFVFVPSGVGSLFMKQFVERGLADAGIKLIATGDVTDDDLLKAIGPAAKGVITGHFYSADHDSPENKAFVDEVKKENDGMRPNFMAVGGYDAMHLAYAALEKTGGDTDGTKLIEAMKGMEWTSPRGPISIDPDTRDIVQDIYMREVKEKDGELYNVEFATYPKIHDPFVEGK</sequence>
<dbReference type="EMBL" id="JAGGJU010000008">
    <property type="protein sequence ID" value="MBP1851766.1"/>
    <property type="molecule type" value="Genomic_DNA"/>
</dbReference>
<accession>A0ABS4E1F6</accession>
<keyword evidence="3 5" id="KW-0732">Signal</keyword>
<evidence type="ECO:0000259" key="6">
    <source>
        <dbReference type="Pfam" id="PF13458"/>
    </source>
</evidence>
<dbReference type="RefSeq" id="WP_209946609.1">
    <property type="nucleotide sequence ID" value="NZ_JAGGJU010000008.1"/>
</dbReference>
<gene>
    <name evidence="7" type="ORF">J2Z17_003214</name>
</gene>
<evidence type="ECO:0000256" key="3">
    <source>
        <dbReference type="ARBA" id="ARBA00022729"/>
    </source>
</evidence>
<evidence type="ECO:0000313" key="8">
    <source>
        <dbReference type="Proteomes" id="UP000759443"/>
    </source>
</evidence>
<keyword evidence="4" id="KW-0029">Amino-acid transport</keyword>
<evidence type="ECO:0000256" key="5">
    <source>
        <dbReference type="SAM" id="SignalP"/>
    </source>
</evidence>
<dbReference type="PANTHER" id="PTHR30483">
    <property type="entry name" value="LEUCINE-SPECIFIC-BINDING PROTEIN"/>
    <property type="match status" value="1"/>
</dbReference>
<dbReference type="PROSITE" id="PS51318">
    <property type="entry name" value="TAT"/>
    <property type="match status" value="1"/>
</dbReference>
<dbReference type="Gene3D" id="3.40.50.2300">
    <property type="match status" value="2"/>
</dbReference>
<feature type="domain" description="Leucine-binding protein" evidence="6">
    <location>
        <begin position="32"/>
        <end position="373"/>
    </location>
</feature>
<dbReference type="SUPFAM" id="SSF53822">
    <property type="entry name" value="Periplasmic binding protein-like I"/>
    <property type="match status" value="1"/>
</dbReference>
<proteinExistence type="inferred from homology"/>
<evidence type="ECO:0000256" key="2">
    <source>
        <dbReference type="ARBA" id="ARBA00022448"/>
    </source>
</evidence>
<reference evidence="7 8" key="1">
    <citation type="submission" date="2021-03" db="EMBL/GenBank/DDBJ databases">
        <title>Genomic Encyclopedia of Type Strains, Phase IV (KMG-IV): sequencing the most valuable type-strain genomes for metagenomic binning, comparative biology and taxonomic classification.</title>
        <authorList>
            <person name="Goeker M."/>
        </authorList>
    </citation>
    <scope>NUCLEOTIDE SEQUENCE [LARGE SCALE GENOMIC DNA]</scope>
    <source>
        <strain evidence="7 8">DSM 21600</strain>
    </source>
</reference>
<keyword evidence="8" id="KW-1185">Reference proteome</keyword>